<feature type="transmembrane region" description="Helical" evidence="1">
    <location>
        <begin position="229"/>
        <end position="248"/>
    </location>
</feature>
<feature type="transmembrane region" description="Helical" evidence="1">
    <location>
        <begin position="38"/>
        <end position="58"/>
    </location>
</feature>
<organism evidence="2">
    <name type="scientific">bioreactor metagenome</name>
    <dbReference type="NCBI Taxonomy" id="1076179"/>
    <lineage>
        <taxon>unclassified sequences</taxon>
        <taxon>metagenomes</taxon>
        <taxon>ecological metagenomes</taxon>
    </lineage>
</organism>
<keyword evidence="1" id="KW-1133">Transmembrane helix</keyword>
<gene>
    <name evidence="2" type="ORF">SDC9_32156</name>
</gene>
<name>A0A644V4A9_9ZZZZ</name>
<keyword evidence="1" id="KW-0812">Transmembrane</keyword>
<reference evidence="2" key="1">
    <citation type="submission" date="2019-08" db="EMBL/GenBank/DDBJ databases">
        <authorList>
            <person name="Kucharzyk K."/>
            <person name="Murdoch R.W."/>
            <person name="Higgins S."/>
            <person name="Loffler F."/>
        </authorList>
    </citation>
    <scope>NUCLEOTIDE SEQUENCE</scope>
</reference>
<dbReference type="AlphaFoldDB" id="A0A644V4A9"/>
<protein>
    <submittedName>
        <fullName evidence="2">Uncharacterized protein</fullName>
    </submittedName>
</protein>
<sequence>MDIITSIIYIFLFILLMVFVFSMGLLTPIIGKKDILSVLAIGFVVGLVGGTFFITPIYQEMPYVVGSIYETIGENNETIIIEVSPSVDRNKLISELNQKEGVISVINKGIILKTDPFSESTKQIIEDKVPIVDENFKNYSVNTEGLISINFTHNYDPSKAISTLTEWLMYSSGINVKYSSVIININAKSNSVKEVTDYLHSNNIVISSINGPVQSAINNTKMSMLDNNYVILISGIIGLVVALISIFFDNILEGIRRFIAKIKNR</sequence>
<evidence type="ECO:0000313" key="2">
    <source>
        <dbReference type="EMBL" id="MPL86179.1"/>
    </source>
</evidence>
<evidence type="ECO:0000256" key="1">
    <source>
        <dbReference type="SAM" id="Phobius"/>
    </source>
</evidence>
<proteinExistence type="predicted"/>
<feature type="transmembrane region" description="Helical" evidence="1">
    <location>
        <begin position="6"/>
        <end position="26"/>
    </location>
</feature>
<keyword evidence="1" id="KW-0472">Membrane</keyword>
<accession>A0A644V4A9</accession>
<dbReference type="EMBL" id="VSSQ01000217">
    <property type="protein sequence ID" value="MPL86179.1"/>
    <property type="molecule type" value="Genomic_DNA"/>
</dbReference>
<comment type="caution">
    <text evidence="2">The sequence shown here is derived from an EMBL/GenBank/DDBJ whole genome shotgun (WGS) entry which is preliminary data.</text>
</comment>